<comment type="caution">
    <text evidence="12">The sequence shown here is derived from an EMBL/GenBank/DDBJ whole genome shotgun (WGS) entry which is preliminary data.</text>
</comment>
<keyword evidence="6" id="KW-0206">Cytoskeleton</keyword>
<evidence type="ECO:0000256" key="11">
    <source>
        <dbReference type="SAM" id="MobiDB-lite"/>
    </source>
</evidence>
<dbReference type="Proteomes" id="UP000193920">
    <property type="component" value="Unassembled WGS sequence"/>
</dbReference>
<feature type="coiled-coil region" evidence="10">
    <location>
        <begin position="1125"/>
        <end position="1216"/>
    </location>
</feature>
<evidence type="ECO:0000256" key="5">
    <source>
        <dbReference type="ARBA" id="ARBA00023054"/>
    </source>
</evidence>
<evidence type="ECO:0000256" key="4">
    <source>
        <dbReference type="ARBA" id="ARBA00022737"/>
    </source>
</evidence>
<keyword evidence="7" id="KW-0966">Cell projection</keyword>
<evidence type="ECO:0000256" key="2">
    <source>
        <dbReference type="ARBA" id="ARBA00022490"/>
    </source>
</evidence>
<feature type="region of interest" description="Disordered" evidence="11">
    <location>
        <begin position="514"/>
        <end position="543"/>
    </location>
</feature>
<evidence type="ECO:0000256" key="6">
    <source>
        <dbReference type="ARBA" id="ARBA00023212"/>
    </source>
</evidence>
<evidence type="ECO:0000256" key="1">
    <source>
        <dbReference type="ARBA" id="ARBA00004430"/>
    </source>
</evidence>
<dbReference type="SUPFAM" id="SSF50978">
    <property type="entry name" value="WD40 repeat-like"/>
    <property type="match status" value="1"/>
</dbReference>
<dbReference type="EMBL" id="MCOG01000153">
    <property type="protein sequence ID" value="ORY35132.1"/>
    <property type="molecule type" value="Genomic_DNA"/>
</dbReference>
<dbReference type="PANTHER" id="PTHR14885:SF1">
    <property type="entry name" value="CILIA- AND FLAGELLA-ASSOCIATED PROTEIN 43"/>
    <property type="match status" value="1"/>
</dbReference>
<dbReference type="GO" id="GO:0060271">
    <property type="term" value="P:cilium assembly"/>
    <property type="evidence" value="ECO:0007669"/>
    <property type="project" value="TreeGrafter"/>
</dbReference>
<keyword evidence="2" id="KW-0963">Cytoplasm</keyword>
<keyword evidence="13" id="KW-1185">Reference proteome</keyword>
<feature type="coiled-coil region" evidence="10">
    <location>
        <begin position="1256"/>
        <end position="1283"/>
    </location>
</feature>
<feature type="coiled-coil region" evidence="10">
    <location>
        <begin position="863"/>
        <end position="951"/>
    </location>
</feature>
<comment type="similarity">
    <text evidence="8">Belongs to the CFAP43 family.</text>
</comment>
<comment type="subcellular location">
    <subcellularLocation>
        <location evidence="1">Cytoplasm</location>
        <location evidence="1">Cytoskeleton</location>
        <location evidence="1">Cilium axoneme</location>
    </subcellularLocation>
</comment>
<evidence type="ECO:0000256" key="9">
    <source>
        <dbReference type="ARBA" id="ARBA00023662"/>
    </source>
</evidence>
<feature type="region of interest" description="Disordered" evidence="11">
    <location>
        <begin position="1026"/>
        <end position="1067"/>
    </location>
</feature>
<dbReference type="SMART" id="SM00320">
    <property type="entry name" value="WD40"/>
    <property type="match status" value="4"/>
</dbReference>
<proteinExistence type="inferred from homology"/>
<dbReference type="PANTHER" id="PTHR14885">
    <property type="entry name" value="CILIA- AND FLAGELLA-ASSOCIATED PROTEIN 43-RELATED"/>
    <property type="match status" value="1"/>
</dbReference>
<keyword evidence="3" id="KW-0853">WD repeat</keyword>
<organism evidence="12 13">
    <name type="scientific">Neocallimastix californiae</name>
    <dbReference type="NCBI Taxonomy" id="1754190"/>
    <lineage>
        <taxon>Eukaryota</taxon>
        <taxon>Fungi</taxon>
        <taxon>Fungi incertae sedis</taxon>
        <taxon>Chytridiomycota</taxon>
        <taxon>Chytridiomycota incertae sedis</taxon>
        <taxon>Neocallimastigomycetes</taxon>
        <taxon>Neocallimastigales</taxon>
        <taxon>Neocallimastigaceae</taxon>
        <taxon>Neocallimastix</taxon>
    </lineage>
</organism>
<evidence type="ECO:0000256" key="7">
    <source>
        <dbReference type="ARBA" id="ARBA00023273"/>
    </source>
</evidence>
<keyword evidence="4" id="KW-0677">Repeat</keyword>
<dbReference type="STRING" id="1754190.A0A1Y2BK31"/>
<keyword evidence="5 10" id="KW-0175">Coiled coil</keyword>
<dbReference type="Pfam" id="PF25828">
    <property type="entry name" value="CC_Cfap43"/>
    <property type="match status" value="2"/>
</dbReference>
<dbReference type="InterPro" id="IPR036322">
    <property type="entry name" value="WD40_repeat_dom_sf"/>
</dbReference>
<name>A0A1Y2BK31_9FUNG</name>
<dbReference type="InterPro" id="IPR015943">
    <property type="entry name" value="WD40/YVTN_repeat-like_dom_sf"/>
</dbReference>
<dbReference type="OrthoDB" id="64353at2759"/>
<dbReference type="SUPFAM" id="SSF82171">
    <property type="entry name" value="DPP6 N-terminal domain-like"/>
    <property type="match status" value="1"/>
</dbReference>
<evidence type="ECO:0000256" key="8">
    <source>
        <dbReference type="ARBA" id="ARBA00023605"/>
    </source>
</evidence>
<evidence type="ECO:0000256" key="10">
    <source>
        <dbReference type="SAM" id="Coils"/>
    </source>
</evidence>
<dbReference type="Gene3D" id="2.130.10.10">
    <property type="entry name" value="YVTN repeat-like/Quinoprotein amine dehydrogenase"/>
    <property type="match status" value="2"/>
</dbReference>
<dbReference type="GO" id="GO:0005930">
    <property type="term" value="C:axoneme"/>
    <property type="evidence" value="ECO:0007669"/>
    <property type="project" value="UniProtKB-SubCell"/>
</dbReference>
<sequence>MEFYGEFALGNSRGITSNIKPVHVTPTIFCYSSGNCLNFVERKKREQSYSYYSDELPFQYIYQDVNHKITNNCITAIASYTRASIFAFTEFNGDSVNIYKYPSLLPRSTITLSPKENVKGLAFSGDGKYLAILTDFPNYTVYIWKWEKEKFLCSYDIGKKVDYISFNPLNRNNICVSGNGHIFFLEIIESFKSQSINCVAGEFSTKNVSNYIADRIVTLSKINNMDSNLFLNSIDDNTVECNPIYMKLMPDKHKWNIDNIIIANSLDGDYLYEYDIMTGECKIVLSAIYLGGVLLNKEYMDNKHFVDLINDELINSYNEDKNSLKNHYIEDYIGSNNINTFIITTKDILIAGKDGTIKWINLENNSVIEKTEYISDSKIEDLIISPNYDEILIYTKSNKLYSYDLIEHKKAMIIDDYSLQITSMDSYILDNIVVTCSSGGSIYFWNCDTYSLLGKYNINNTKFTEIKCSPVSNILAVGSENGVIRIYDTENVKYSPDSEWNTQLVNKYKEFRKSLNPSNNENEKEPSNDDSDSNKFEYLNEDDNNTNMNYKELFLILRNKISDFPIKHLSFEPNGSLLAIGVQEEQIFLMDSCSKFTILGYLNYKGTIIDIIWETDIILDDDEEVEPETEQDLNIKTLYVLVIDPNGKSSSIYKYVINSSLLPKEYSEKIDDSCVTEMFNLVTIDKSIKQYLLPSVGNHSEDVQVEVEFNGYMNEMKSNHYKNGIRLQAINNNEWLLSYSLDGYVSIYMNMDLKENMKFLAALSSKGGIRKCQMRFDCKKIITLGYDNILRFWEWKLTPNGKKRLIEFNSELQLIINLKSTFGDNIRSVVNSLKKSPHFQLDYPDNENEKIYLYSQETQKNETDLLNQNIMEFQEKIKNKIEELRLRYIELVEQNNKLKDIEKLEPLEFTIDFDEKNRLNAELEEEVDKYRKQLEKENLKMQIIKERIKNECWDSMSVVGKTIKSFKENKLTGKKIKVTNYPLRKKTEKEQRNIDRIIKMRKNQLRIEPLIDKINADKYKEIDSLMGNSNEETNNPSAPTTTAPAPTTTTNTGANSKTAPANTNANTNTIANANTSENEVVSEIKLKSNYEDLLFNSFDLVTNERKRIQIFILEEIIIDIKKQFNEKFDEQVKSKNDILSKVEEKNERIQTIIEELEIKEEIFQPTLDDDEIPDSCLKIDESEIKAEKYLTEEEKKKLEEKRLIEEQRLRERLEDNWQERALQEMMNGTLVDKNDNDKKIQIPKPECMNKPKEELTEDEIKQIKEYEKKVEAFMEEQEKYKKVLETELKKHQGFITDLLTNHDDELNKLFRLKLSTDQLIYQNELKIIKLYQDLEKYKEDYEQIVHKDKEIEKAFKKEFHQYEHFFETLYRVFKKRDKNTIDSNDEKLKNSLNPFKDYELKLDISNDKTANYEINDEEIPEGFETELWNKMLEMRSRKIESEKEVQLMLKKLNKMQILTQNYIKESENYKQRCENGNKRIPEIEEYIFQGIYNLECLFQLKQGQVEYPQSLVVTDYSDAVLINRKIIEQLNEIILSLGNSKIEALKEMKEYRKGISALEWENKVLDFQADDLILKTKHIQLLRVTKHIQDYIRVGGEDKFPAEMQALERRGEYSEKSFLHKVENKKMIIDKINDEIQVKLKENVKLDKKIKSLEEAVIERKKINDIEVSHHNYSDKCNDVKYQEIIERRHLIDLARLQAKDISILRDEVEKLRLKTFPAFPSAN</sequence>
<dbReference type="InterPro" id="IPR001680">
    <property type="entry name" value="WD40_rpt"/>
</dbReference>
<feature type="compositionally biased region" description="Low complexity" evidence="11">
    <location>
        <begin position="1033"/>
        <end position="1067"/>
    </location>
</feature>
<protein>
    <recommendedName>
        <fullName evidence="9">Cilia- and flagella-associated protein 43</fullName>
    </recommendedName>
</protein>
<accession>A0A1Y2BK31</accession>
<feature type="compositionally biased region" description="Basic and acidic residues" evidence="11">
    <location>
        <begin position="521"/>
        <end position="535"/>
    </location>
</feature>
<feature type="coiled-coil region" evidence="10">
    <location>
        <begin position="1629"/>
        <end position="1656"/>
    </location>
</feature>
<evidence type="ECO:0000313" key="13">
    <source>
        <dbReference type="Proteomes" id="UP000193920"/>
    </source>
</evidence>
<evidence type="ECO:0000313" key="12">
    <source>
        <dbReference type="EMBL" id="ORY35132.1"/>
    </source>
</evidence>
<gene>
    <name evidence="12" type="ORF">LY90DRAFT_704955</name>
</gene>
<evidence type="ECO:0000256" key="3">
    <source>
        <dbReference type="ARBA" id="ARBA00022574"/>
    </source>
</evidence>
<reference evidence="12 13" key="1">
    <citation type="submission" date="2016-08" db="EMBL/GenBank/DDBJ databases">
        <title>A Parts List for Fungal Cellulosomes Revealed by Comparative Genomics.</title>
        <authorList>
            <consortium name="DOE Joint Genome Institute"/>
            <person name="Haitjema C.H."/>
            <person name="Gilmore S.P."/>
            <person name="Henske J.K."/>
            <person name="Solomon K.V."/>
            <person name="De Groot R."/>
            <person name="Kuo A."/>
            <person name="Mondo S.J."/>
            <person name="Salamov A.A."/>
            <person name="Labutti K."/>
            <person name="Zhao Z."/>
            <person name="Chiniquy J."/>
            <person name="Barry K."/>
            <person name="Brewer H.M."/>
            <person name="Purvine S.O."/>
            <person name="Wright A.T."/>
            <person name="Boxma B."/>
            <person name="Van Alen T."/>
            <person name="Hackstein J.H."/>
            <person name="Baker S.E."/>
            <person name="Grigoriev I.V."/>
            <person name="O'Malley M.A."/>
        </authorList>
    </citation>
    <scope>NUCLEOTIDE SEQUENCE [LARGE SCALE GENOMIC DNA]</scope>
    <source>
        <strain evidence="12 13">G1</strain>
    </source>
</reference>